<keyword evidence="1" id="KW-1133">Transmembrane helix</keyword>
<gene>
    <name evidence="2" type="ORF">SOO65_03150</name>
</gene>
<dbReference type="AlphaFoldDB" id="A0AAX4HRD3"/>
<sequence length="209" mass="23546">MGSSFLTCLNVGLALYSGILFLKLVVQFGLPNHPVRFIAYMVSLCVTVYFGMKSATDLGLIAPIQYMKWRPLPLVAGGLGVLLQVITLMGQFSHLQQKVISRIPLIASLMVFSFFPTKAEWFFGLCMLASGVFLSISVGKARYQKRNFFKLLFFLGLFGLGLLINNYWTYVIGEVFLFFAIFYFFIFQQTFGVSALVEGYQHSREGDSK</sequence>
<name>A0AAX4HRD3_9BACT</name>
<feature type="transmembrane region" description="Helical" evidence="1">
    <location>
        <begin position="121"/>
        <end position="139"/>
    </location>
</feature>
<feature type="transmembrane region" description="Helical" evidence="1">
    <location>
        <begin position="37"/>
        <end position="52"/>
    </location>
</feature>
<keyword evidence="1" id="KW-0812">Transmembrane</keyword>
<protein>
    <submittedName>
        <fullName evidence="2">Uncharacterized protein</fullName>
    </submittedName>
</protein>
<evidence type="ECO:0000313" key="3">
    <source>
        <dbReference type="Proteomes" id="UP001324634"/>
    </source>
</evidence>
<evidence type="ECO:0000256" key="1">
    <source>
        <dbReference type="SAM" id="Phobius"/>
    </source>
</evidence>
<feature type="transmembrane region" description="Helical" evidence="1">
    <location>
        <begin position="176"/>
        <end position="197"/>
    </location>
</feature>
<dbReference type="RefSeq" id="WP_321396786.1">
    <property type="nucleotide sequence ID" value="NZ_CP139487.1"/>
</dbReference>
<evidence type="ECO:0000313" key="2">
    <source>
        <dbReference type="EMBL" id="WPU65735.1"/>
    </source>
</evidence>
<dbReference type="EMBL" id="CP139487">
    <property type="protein sequence ID" value="WPU65735.1"/>
    <property type="molecule type" value="Genomic_DNA"/>
</dbReference>
<keyword evidence="1" id="KW-0472">Membrane</keyword>
<feature type="transmembrane region" description="Helical" evidence="1">
    <location>
        <begin position="72"/>
        <end position="92"/>
    </location>
</feature>
<dbReference type="Proteomes" id="UP001324634">
    <property type="component" value="Chromosome"/>
</dbReference>
<dbReference type="KEGG" id="psti:SOO65_03150"/>
<accession>A0AAX4HRD3</accession>
<reference evidence="2 3" key="1">
    <citation type="submission" date="2023-11" db="EMBL/GenBank/DDBJ databases">
        <title>Peredibacter starrii A3.12.</title>
        <authorList>
            <person name="Mitchell R.J."/>
        </authorList>
    </citation>
    <scope>NUCLEOTIDE SEQUENCE [LARGE SCALE GENOMIC DNA]</scope>
    <source>
        <strain evidence="2 3">A3.12</strain>
    </source>
</reference>
<organism evidence="2 3">
    <name type="scientific">Peredibacter starrii</name>
    <dbReference type="NCBI Taxonomy" id="28202"/>
    <lineage>
        <taxon>Bacteria</taxon>
        <taxon>Pseudomonadati</taxon>
        <taxon>Bdellovibrionota</taxon>
        <taxon>Bacteriovoracia</taxon>
        <taxon>Bacteriovoracales</taxon>
        <taxon>Bacteriovoracaceae</taxon>
        <taxon>Peredibacter</taxon>
    </lineage>
</organism>
<feature type="transmembrane region" description="Helical" evidence="1">
    <location>
        <begin position="151"/>
        <end position="170"/>
    </location>
</feature>
<keyword evidence="3" id="KW-1185">Reference proteome</keyword>
<proteinExistence type="predicted"/>
<feature type="transmembrane region" description="Helical" evidence="1">
    <location>
        <begin position="12"/>
        <end position="30"/>
    </location>
</feature>